<dbReference type="AlphaFoldDB" id="W9DEP1"/>
<evidence type="ECO:0000313" key="3">
    <source>
        <dbReference type="EMBL" id="ETA06824.1"/>
    </source>
</evidence>
<keyword evidence="2" id="KW-0812">Transmembrane</keyword>
<feature type="transmembrane region" description="Helical" evidence="2">
    <location>
        <begin position="148"/>
        <end position="174"/>
    </location>
</feature>
<organism evidence="3 4">
    <name type="scientific">Gordonia alkanivorans CGMCC 6845</name>
    <dbReference type="NCBI Taxonomy" id="1423140"/>
    <lineage>
        <taxon>Bacteria</taxon>
        <taxon>Bacillati</taxon>
        <taxon>Actinomycetota</taxon>
        <taxon>Actinomycetes</taxon>
        <taxon>Mycobacteriales</taxon>
        <taxon>Gordoniaceae</taxon>
        <taxon>Gordonia</taxon>
    </lineage>
</organism>
<feature type="transmembrane region" description="Helical" evidence="2">
    <location>
        <begin position="194"/>
        <end position="215"/>
    </location>
</feature>
<sequence>MRTDDSTQPFPAAVTHRHELWPAVNDLDDNVLPRPEDSYTPAPPPARQSPAVALVRPATRVAIRTRPAPADHAALPPVGDFWDLQNLALQRPTDQLTTGTATRPSARWPLPFTYSRQSPLVYPLPYDPPVPRRTVAPAASLALTTGLLAIPMTLALGLGAVLGMIAIVSGAVAIRQINREPAARKGKARAVTGIVCGVGSVVVGGPILLILALLAGL</sequence>
<dbReference type="PATRIC" id="fig|1423140.3.peg.2207"/>
<evidence type="ECO:0000256" key="2">
    <source>
        <dbReference type="SAM" id="Phobius"/>
    </source>
</evidence>
<dbReference type="HOGENOM" id="CLU_1341677_0_0_11"/>
<feature type="region of interest" description="Disordered" evidence="1">
    <location>
        <begin position="28"/>
        <end position="50"/>
    </location>
</feature>
<proteinExistence type="predicted"/>
<dbReference type="RefSeq" id="WP_035754959.1">
    <property type="nucleotide sequence ID" value="NZ_KI629810.1"/>
</dbReference>
<evidence type="ECO:0000256" key="1">
    <source>
        <dbReference type="SAM" id="MobiDB-lite"/>
    </source>
</evidence>
<keyword evidence="2" id="KW-1133">Transmembrane helix</keyword>
<dbReference type="Proteomes" id="UP000035035">
    <property type="component" value="Unassembled WGS sequence"/>
</dbReference>
<reference evidence="3 4" key="1">
    <citation type="journal article" date="2014" name="Genome Announc.">
        <title>Draft Genome Sequence of Gordonia alkanivorans Strain CGMCC6845, a Halotolerant Hydrocarbon-Degrading Bacterium.</title>
        <authorList>
            <person name="Wang X."/>
            <person name="Jin D."/>
            <person name="Zhou L."/>
            <person name="Wu L."/>
            <person name="An W."/>
            <person name="Zhao L."/>
        </authorList>
    </citation>
    <scope>NUCLEOTIDE SEQUENCE [LARGE SCALE GENOMIC DNA]</scope>
    <source>
        <strain evidence="3 4">CGMCC 6845</strain>
    </source>
</reference>
<evidence type="ECO:0008006" key="5">
    <source>
        <dbReference type="Google" id="ProtNLM"/>
    </source>
</evidence>
<accession>W9DEP1</accession>
<comment type="caution">
    <text evidence="3">The sequence shown here is derived from an EMBL/GenBank/DDBJ whole genome shotgun (WGS) entry which is preliminary data.</text>
</comment>
<gene>
    <name evidence="3" type="ORF">V525_11045</name>
</gene>
<dbReference type="EMBL" id="AYXO01000019">
    <property type="protein sequence ID" value="ETA06824.1"/>
    <property type="molecule type" value="Genomic_DNA"/>
</dbReference>
<keyword evidence="4" id="KW-1185">Reference proteome</keyword>
<name>W9DEP1_9ACTN</name>
<protein>
    <recommendedName>
        <fullName evidence="5">DUF4190 domain-containing protein</fullName>
    </recommendedName>
</protein>
<evidence type="ECO:0000313" key="4">
    <source>
        <dbReference type="Proteomes" id="UP000035035"/>
    </source>
</evidence>
<keyword evidence="2" id="KW-0472">Membrane</keyword>